<feature type="domain" description="4Fe-4S ferredoxin-type" evidence="4">
    <location>
        <begin position="165"/>
        <end position="196"/>
    </location>
</feature>
<protein>
    <submittedName>
        <fullName evidence="5">4Fe-4S dicluster domain-containing protein</fullName>
    </submittedName>
</protein>
<keyword evidence="2" id="KW-0408">Iron</keyword>
<evidence type="ECO:0000256" key="2">
    <source>
        <dbReference type="ARBA" id="ARBA00023004"/>
    </source>
</evidence>
<dbReference type="SUPFAM" id="SSF46548">
    <property type="entry name" value="alpha-helical ferredoxin"/>
    <property type="match status" value="1"/>
</dbReference>
<dbReference type="Pfam" id="PF13183">
    <property type="entry name" value="Fer4_8"/>
    <property type="match status" value="1"/>
</dbReference>
<dbReference type="RefSeq" id="WP_257912061.1">
    <property type="nucleotide sequence ID" value="NZ_JANPWE010000001.1"/>
</dbReference>
<name>A0ABT1Y0S3_9FIRM</name>
<keyword evidence="3" id="KW-0411">Iron-sulfur</keyword>
<dbReference type="InterPro" id="IPR009051">
    <property type="entry name" value="Helical_ferredxn"/>
</dbReference>
<organism evidence="5 6">
    <name type="scientific">Dehalobacterium formicoaceticum</name>
    <dbReference type="NCBI Taxonomy" id="51515"/>
    <lineage>
        <taxon>Bacteria</taxon>
        <taxon>Bacillati</taxon>
        <taxon>Bacillota</taxon>
        <taxon>Clostridia</taxon>
        <taxon>Eubacteriales</taxon>
        <taxon>Peptococcaceae</taxon>
        <taxon>Dehalobacterium</taxon>
    </lineage>
</organism>
<dbReference type="Proteomes" id="UP001524944">
    <property type="component" value="Unassembled WGS sequence"/>
</dbReference>
<evidence type="ECO:0000259" key="4">
    <source>
        <dbReference type="PROSITE" id="PS51379"/>
    </source>
</evidence>
<evidence type="ECO:0000256" key="3">
    <source>
        <dbReference type="ARBA" id="ARBA00023014"/>
    </source>
</evidence>
<dbReference type="InterPro" id="IPR017900">
    <property type="entry name" value="4Fe4S_Fe_S_CS"/>
</dbReference>
<dbReference type="Gene3D" id="1.10.1060.10">
    <property type="entry name" value="Alpha-helical ferredoxin"/>
    <property type="match status" value="1"/>
</dbReference>
<dbReference type="EMBL" id="JANPWE010000001">
    <property type="protein sequence ID" value="MCR6544458.1"/>
    <property type="molecule type" value="Genomic_DNA"/>
</dbReference>
<gene>
    <name evidence="5" type="ORF">NVS47_02845</name>
</gene>
<dbReference type="PROSITE" id="PS00198">
    <property type="entry name" value="4FE4S_FER_1"/>
    <property type="match status" value="1"/>
</dbReference>
<keyword evidence="1" id="KW-0479">Metal-binding</keyword>
<comment type="caution">
    <text evidence="5">The sequence shown here is derived from an EMBL/GenBank/DDBJ whole genome shotgun (WGS) entry which is preliminary data.</text>
</comment>
<reference evidence="5 6" key="1">
    <citation type="submission" date="2022-08" db="EMBL/GenBank/DDBJ databases">
        <title>Proteogenomics of the novel Dehalobacterium formicoaceticum strain EZ94 highlights a key role of methyltransferases during anaerobic dichloromethane degradation.</title>
        <authorList>
            <person name="Wasmund K."/>
        </authorList>
    </citation>
    <scope>NUCLEOTIDE SEQUENCE [LARGE SCALE GENOMIC DNA]</scope>
    <source>
        <strain evidence="5 6">EZ94</strain>
    </source>
</reference>
<accession>A0ABT1Y0S3</accession>
<proteinExistence type="predicted"/>
<evidence type="ECO:0000313" key="5">
    <source>
        <dbReference type="EMBL" id="MCR6544458.1"/>
    </source>
</evidence>
<evidence type="ECO:0000313" key="6">
    <source>
        <dbReference type="Proteomes" id="UP001524944"/>
    </source>
</evidence>
<feature type="domain" description="4Fe-4S ferredoxin-type" evidence="4">
    <location>
        <begin position="218"/>
        <end position="247"/>
    </location>
</feature>
<evidence type="ECO:0000256" key="1">
    <source>
        <dbReference type="ARBA" id="ARBA00022723"/>
    </source>
</evidence>
<dbReference type="PROSITE" id="PS51379">
    <property type="entry name" value="4FE4S_FER_2"/>
    <property type="match status" value="2"/>
</dbReference>
<sequence>MSDIQAKMRETAKDLLEKGEIKYVIGWEKGRFPNQSPPAFITSPEDANRLAWDDYCLAGTSKYLLDDKFPEGKIGVFVRGCDSRGVNRLIQDNQVKRENVYLIGIPCAGKKDPDTGEMAKKCRECTHPNPVVFDVLLGEKVPETDKPERFNDVIALEQKSPDEKYEYWAKQFDKCIRCYACRNVCPACNCRECFVDQYQVGWQGKQNNRAENQVFGLTRAYHIADRCVECGECERVCPMGLPLMELNRKLIKDLNELFGPYESGVDLEVKPPLGFYKNDDPDEYM</sequence>
<dbReference type="InterPro" id="IPR017896">
    <property type="entry name" value="4Fe4S_Fe-S-bd"/>
</dbReference>
<keyword evidence="6" id="KW-1185">Reference proteome</keyword>